<evidence type="ECO:0000259" key="2">
    <source>
        <dbReference type="PROSITE" id="PS51898"/>
    </source>
</evidence>
<accession>A0A1I0JKA2</accession>
<dbReference type="GO" id="GO:0015074">
    <property type="term" value="P:DNA integration"/>
    <property type="evidence" value="ECO:0007669"/>
    <property type="project" value="InterPro"/>
</dbReference>
<dbReference type="EMBL" id="FOIO01000058">
    <property type="protein sequence ID" value="SEU10087.1"/>
    <property type="molecule type" value="Genomic_DNA"/>
</dbReference>
<dbReference type="Pfam" id="PF00589">
    <property type="entry name" value="Phage_integrase"/>
    <property type="match status" value="1"/>
</dbReference>
<protein>
    <submittedName>
        <fullName evidence="3">Phage integrase family protein</fullName>
    </submittedName>
</protein>
<comment type="caution">
    <text evidence="3">The sequence shown here is derived from an EMBL/GenBank/DDBJ whole genome shotgun (WGS) entry which is preliminary data.</text>
</comment>
<dbReference type="AlphaFoldDB" id="A0A1I0JKA2"/>
<name>A0A1I0JKA2_9FIRM</name>
<dbReference type="GO" id="GO:0006310">
    <property type="term" value="P:DNA recombination"/>
    <property type="evidence" value="ECO:0007669"/>
    <property type="project" value="UniProtKB-KW"/>
</dbReference>
<dbReference type="CDD" id="cd00397">
    <property type="entry name" value="DNA_BRE_C"/>
    <property type="match status" value="1"/>
</dbReference>
<sequence length="505" mass="58652">MSAIPKQEYIEYYRKCEEKRYRDFLDSLSDNISFESDKWICEKRLKNQSQLLSKVTIYFSMIPEQHKEMVKYFALIRLVEGKGVGTVCGNVGNTAIFLRFMADSSLSEIQVTTASRFKEYLDGKGYSESSRSSIWSAVGVFLNRMSDFEKMKLPNPFYNNPYQSKRLVDQKYIPEYVAKQLDRIFMEEDIPVTMRCIYWLLRLIPSRISEILGMKIECLKPFDGHYCLFIPMWKQNGGYKEPIMRTIHIENKEMGGHLIALIQEQQIMAMSYQCYLPEEKKGALFAYRSQILQNDVWYSENRYSVASWPYISYQLKEICRRYDVRDENGAEYVVTSHQFRHNGVTERLRAGFTLAQIAEMTAHHGTAMLYASYAHLNLFPETIVEPIEYQTEAENPYVLFEGRILNMDSVTESRLLKNIRAHRVPGGVCADVTHCRSGVWECISCRDFVPEMEQLAYFKEQAADWGAKAEKFRSDRQLADNFVAIAAGFKAVVKKLERGDGDGKE</sequence>
<evidence type="ECO:0000313" key="4">
    <source>
        <dbReference type="Proteomes" id="UP000182121"/>
    </source>
</evidence>
<keyword evidence="1" id="KW-0233">DNA recombination</keyword>
<organism evidence="3 4">
    <name type="scientific">Enterocloster clostridioformis</name>
    <dbReference type="NCBI Taxonomy" id="1531"/>
    <lineage>
        <taxon>Bacteria</taxon>
        <taxon>Bacillati</taxon>
        <taxon>Bacillota</taxon>
        <taxon>Clostridia</taxon>
        <taxon>Lachnospirales</taxon>
        <taxon>Lachnospiraceae</taxon>
        <taxon>Enterocloster</taxon>
    </lineage>
</organism>
<dbReference type="RefSeq" id="WP_074664036.1">
    <property type="nucleotide sequence ID" value="NZ_FOIO01000058.1"/>
</dbReference>
<gene>
    <name evidence="3" type="ORF">SAMN05216521_105833</name>
</gene>
<dbReference type="InterPro" id="IPR011010">
    <property type="entry name" value="DNA_brk_join_enz"/>
</dbReference>
<dbReference type="InterPro" id="IPR013762">
    <property type="entry name" value="Integrase-like_cat_sf"/>
</dbReference>
<evidence type="ECO:0000256" key="1">
    <source>
        <dbReference type="ARBA" id="ARBA00023172"/>
    </source>
</evidence>
<dbReference type="SUPFAM" id="SSF56349">
    <property type="entry name" value="DNA breaking-rejoining enzymes"/>
    <property type="match status" value="1"/>
</dbReference>
<dbReference type="PROSITE" id="PS51898">
    <property type="entry name" value="TYR_RECOMBINASE"/>
    <property type="match status" value="1"/>
</dbReference>
<dbReference type="GO" id="GO:0003677">
    <property type="term" value="F:DNA binding"/>
    <property type="evidence" value="ECO:0007669"/>
    <property type="project" value="InterPro"/>
</dbReference>
<evidence type="ECO:0000313" key="3">
    <source>
        <dbReference type="EMBL" id="SEU10087.1"/>
    </source>
</evidence>
<reference evidence="3 4" key="1">
    <citation type="submission" date="2016-10" db="EMBL/GenBank/DDBJ databases">
        <authorList>
            <person name="Varghese N."/>
            <person name="Submissions S."/>
        </authorList>
    </citation>
    <scope>NUCLEOTIDE SEQUENCE [LARGE SCALE GENOMIC DNA]</scope>
    <source>
        <strain evidence="3 4">NLAE-zl-C196</strain>
    </source>
</reference>
<feature type="domain" description="Tyr recombinase" evidence="2">
    <location>
        <begin position="168"/>
        <end position="388"/>
    </location>
</feature>
<dbReference type="Gene3D" id="1.10.443.10">
    <property type="entry name" value="Intergrase catalytic core"/>
    <property type="match status" value="1"/>
</dbReference>
<dbReference type="Proteomes" id="UP000182121">
    <property type="component" value="Unassembled WGS sequence"/>
</dbReference>
<dbReference type="InterPro" id="IPR002104">
    <property type="entry name" value="Integrase_catalytic"/>
</dbReference>
<proteinExistence type="predicted"/>